<dbReference type="GO" id="GO:0052906">
    <property type="term" value="F:tRNA (guanine(37)-N1)-methyltransferase activity"/>
    <property type="evidence" value="ECO:0007669"/>
    <property type="project" value="UniProtKB-UniRule"/>
</dbReference>
<keyword evidence="9 15" id="KW-0808">Transferase</keyword>
<dbReference type="InterPro" id="IPR029028">
    <property type="entry name" value="Alpha/beta_knot_MTases"/>
</dbReference>
<sequence>MLLSPMAAGILKKAVDAGALEVRVHDLRALSPDPHHKVDDCPFGGGPGMVLRVDVVAHAMRCVFGADAESLRDRFPVILLTPQGERFDQGRARALAQEETLVFICGRYEGVDERVREHIAGSEISLGDFVLSGGEIATATILEAVARLLPGVLGNEESLKEESFSRGRLECPQYTRPAEFHGWKVPDILVSGDHGRIGKWRQEQGLARTRERRPDLLE</sequence>
<evidence type="ECO:0000256" key="11">
    <source>
        <dbReference type="ARBA" id="ARBA00022694"/>
    </source>
</evidence>
<evidence type="ECO:0000256" key="4">
    <source>
        <dbReference type="ARBA" id="ARBA00011738"/>
    </source>
</evidence>
<dbReference type="HAMAP" id="MF_00605">
    <property type="entry name" value="TrmD"/>
    <property type="match status" value="1"/>
</dbReference>
<comment type="subcellular location">
    <subcellularLocation>
        <location evidence="2 15 17">Cytoplasm</location>
    </subcellularLocation>
</comment>
<evidence type="ECO:0000256" key="17">
    <source>
        <dbReference type="RuleBase" id="RU003464"/>
    </source>
</evidence>
<dbReference type="InterPro" id="IPR023148">
    <property type="entry name" value="tRNA_m1G_MeTrfase_C_sf"/>
</dbReference>
<dbReference type="NCBIfam" id="TIGR00088">
    <property type="entry name" value="trmD"/>
    <property type="match status" value="1"/>
</dbReference>
<dbReference type="InterPro" id="IPR002649">
    <property type="entry name" value="tRNA_m1G_MeTrfase_TrmD"/>
</dbReference>
<evidence type="ECO:0000313" key="20">
    <source>
        <dbReference type="Proteomes" id="UP000233654"/>
    </source>
</evidence>
<evidence type="ECO:0000313" key="19">
    <source>
        <dbReference type="EMBL" id="PKQ28856.1"/>
    </source>
</evidence>
<feature type="binding site" evidence="15 16">
    <location>
        <position position="106"/>
    </location>
    <ligand>
        <name>S-adenosyl-L-methionine</name>
        <dbReference type="ChEBI" id="CHEBI:59789"/>
    </ligand>
</feature>
<dbReference type="PANTHER" id="PTHR46417">
    <property type="entry name" value="TRNA (GUANINE-N(1)-)-METHYLTRANSFERASE"/>
    <property type="match status" value="1"/>
</dbReference>
<keyword evidence="10 15" id="KW-0949">S-adenosyl-L-methionine</keyword>
<dbReference type="Pfam" id="PF01746">
    <property type="entry name" value="tRNA_m1G_MT"/>
    <property type="match status" value="1"/>
</dbReference>
<dbReference type="InterPro" id="IPR016009">
    <property type="entry name" value="tRNA_MeTrfase_TRMD/TRM10"/>
</dbReference>
<dbReference type="EMBL" id="PHEX01000004">
    <property type="protein sequence ID" value="PKQ28856.1"/>
    <property type="molecule type" value="Genomic_DNA"/>
</dbReference>
<dbReference type="InterPro" id="IPR029026">
    <property type="entry name" value="tRNA_m1G_MTases_N"/>
</dbReference>
<dbReference type="NCBIfam" id="NF000648">
    <property type="entry name" value="PRK00026.1"/>
    <property type="match status" value="1"/>
</dbReference>
<dbReference type="AlphaFoldDB" id="A0A2N3G812"/>
<accession>A0A2N3G812</accession>
<dbReference type="SUPFAM" id="SSF75217">
    <property type="entry name" value="alpha/beta knot"/>
    <property type="match status" value="1"/>
</dbReference>
<evidence type="ECO:0000256" key="12">
    <source>
        <dbReference type="ARBA" id="ARBA00029736"/>
    </source>
</evidence>
<evidence type="ECO:0000256" key="7">
    <source>
        <dbReference type="ARBA" id="ARBA00022490"/>
    </source>
</evidence>
<dbReference type="Gene3D" id="1.10.1270.20">
    <property type="entry name" value="tRNA(m1g37)methyltransferase, domain 2"/>
    <property type="match status" value="1"/>
</dbReference>
<protein>
    <recommendedName>
        <fullName evidence="6 15">tRNA (guanine-N(1)-)-methyltransferase</fullName>
        <ecNumber evidence="5 15">2.1.1.228</ecNumber>
    </recommendedName>
    <alternativeName>
        <fullName evidence="12 15">M1G-methyltransferase</fullName>
    </alternativeName>
    <alternativeName>
        <fullName evidence="13 15">tRNA [GM37] methyltransferase</fullName>
    </alternativeName>
</protein>
<gene>
    <name evidence="15" type="primary">trmD</name>
    <name evidence="19" type="ORF">CVT63_00640</name>
</gene>
<dbReference type="GO" id="GO:0005829">
    <property type="term" value="C:cytosol"/>
    <property type="evidence" value="ECO:0007669"/>
    <property type="project" value="TreeGrafter"/>
</dbReference>
<dbReference type="PIRSF" id="PIRSF000386">
    <property type="entry name" value="tRNA_mtase"/>
    <property type="match status" value="1"/>
</dbReference>
<feature type="domain" description="tRNA methyltransferase TRMD/TRM10-type" evidence="18">
    <location>
        <begin position="4"/>
        <end position="218"/>
    </location>
</feature>
<dbReference type="Proteomes" id="UP000233654">
    <property type="component" value="Unassembled WGS sequence"/>
</dbReference>
<evidence type="ECO:0000256" key="6">
    <source>
        <dbReference type="ARBA" id="ARBA00014679"/>
    </source>
</evidence>
<keyword evidence="8 15" id="KW-0489">Methyltransferase</keyword>
<reference evidence="19 20" key="1">
    <citation type="journal article" date="2017" name="ISME J.">
        <title>Potential for microbial H2 and metal transformations associated with novel bacteria and archaea in deep terrestrial subsurface sediments.</title>
        <authorList>
            <person name="Hernsdorf A.W."/>
            <person name="Amano Y."/>
            <person name="Miyakawa K."/>
            <person name="Ise K."/>
            <person name="Suzuki Y."/>
            <person name="Anantharaman K."/>
            <person name="Probst A."/>
            <person name="Burstein D."/>
            <person name="Thomas B.C."/>
            <person name="Banfield J.F."/>
        </authorList>
    </citation>
    <scope>NUCLEOTIDE SEQUENCE [LARGE SCALE GENOMIC DNA]</scope>
    <source>
        <strain evidence="19">HGW-Actinobacteria-3</strain>
    </source>
</reference>
<evidence type="ECO:0000259" key="18">
    <source>
        <dbReference type="Pfam" id="PF01746"/>
    </source>
</evidence>
<evidence type="ECO:0000256" key="2">
    <source>
        <dbReference type="ARBA" id="ARBA00004496"/>
    </source>
</evidence>
<evidence type="ECO:0000256" key="3">
    <source>
        <dbReference type="ARBA" id="ARBA00007630"/>
    </source>
</evidence>
<comment type="catalytic activity">
    <reaction evidence="14 15 17">
        <text>guanosine(37) in tRNA + S-adenosyl-L-methionine = N(1)-methylguanosine(37) in tRNA + S-adenosyl-L-homocysteine + H(+)</text>
        <dbReference type="Rhea" id="RHEA:36899"/>
        <dbReference type="Rhea" id="RHEA-COMP:10145"/>
        <dbReference type="Rhea" id="RHEA-COMP:10147"/>
        <dbReference type="ChEBI" id="CHEBI:15378"/>
        <dbReference type="ChEBI" id="CHEBI:57856"/>
        <dbReference type="ChEBI" id="CHEBI:59789"/>
        <dbReference type="ChEBI" id="CHEBI:73542"/>
        <dbReference type="ChEBI" id="CHEBI:74269"/>
        <dbReference type="EC" id="2.1.1.228"/>
    </reaction>
</comment>
<evidence type="ECO:0000256" key="10">
    <source>
        <dbReference type="ARBA" id="ARBA00022691"/>
    </source>
</evidence>
<evidence type="ECO:0000256" key="9">
    <source>
        <dbReference type="ARBA" id="ARBA00022679"/>
    </source>
</evidence>
<evidence type="ECO:0000256" key="15">
    <source>
        <dbReference type="HAMAP-Rule" id="MF_00605"/>
    </source>
</evidence>
<feature type="binding site" evidence="15 16">
    <location>
        <begin position="126"/>
        <end position="131"/>
    </location>
    <ligand>
        <name>S-adenosyl-L-methionine</name>
        <dbReference type="ChEBI" id="CHEBI:59789"/>
    </ligand>
</feature>
<evidence type="ECO:0000256" key="16">
    <source>
        <dbReference type="PIRSR" id="PIRSR000386-1"/>
    </source>
</evidence>
<proteinExistence type="inferred from homology"/>
<comment type="function">
    <text evidence="1 15 17">Specifically methylates guanosine-37 in various tRNAs.</text>
</comment>
<dbReference type="GO" id="GO:0002939">
    <property type="term" value="P:tRNA N1-guanine methylation"/>
    <property type="evidence" value="ECO:0007669"/>
    <property type="project" value="TreeGrafter"/>
</dbReference>
<evidence type="ECO:0000256" key="1">
    <source>
        <dbReference type="ARBA" id="ARBA00002634"/>
    </source>
</evidence>
<comment type="caution">
    <text evidence="19">The sequence shown here is derived from an EMBL/GenBank/DDBJ whole genome shotgun (WGS) entry which is preliminary data.</text>
</comment>
<dbReference type="Gene3D" id="3.40.1280.10">
    <property type="match status" value="1"/>
</dbReference>
<keyword evidence="7 15" id="KW-0963">Cytoplasm</keyword>
<comment type="subunit">
    <text evidence="4 15 17">Homodimer.</text>
</comment>
<evidence type="ECO:0000256" key="13">
    <source>
        <dbReference type="ARBA" id="ARBA00033392"/>
    </source>
</evidence>
<organism evidence="19 20">
    <name type="scientific">Candidatus Anoxymicrobium japonicum</name>
    <dbReference type="NCBI Taxonomy" id="2013648"/>
    <lineage>
        <taxon>Bacteria</taxon>
        <taxon>Bacillati</taxon>
        <taxon>Actinomycetota</taxon>
        <taxon>Candidatus Geothermincolia</taxon>
        <taxon>Candidatus Geothermincolales</taxon>
        <taxon>Candidatus Anoxymicrobiaceae</taxon>
        <taxon>Candidatus Anoxymicrobium</taxon>
    </lineage>
</organism>
<dbReference type="PANTHER" id="PTHR46417:SF1">
    <property type="entry name" value="TRNA (GUANINE-N(1)-)-METHYLTRANSFERASE"/>
    <property type="match status" value="1"/>
</dbReference>
<keyword evidence="11 15" id="KW-0819">tRNA processing</keyword>
<dbReference type="EC" id="2.1.1.228" evidence="5 15"/>
<name>A0A2N3G812_9ACTN</name>
<evidence type="ECO:0000256" key="14">
    <source>
        <dbReference type="ARBA" id="ARBA00047783"/>
    </source>
</evidence>
<evidence type="ECO:0000256" key="8">
    <source>
        <dbReference type="ARBA" id="ARBA00022603"/>
    </source>
</evidence>
<dbReference type="CDD" id="cd18080">
    <property type="entry name" value="TrmD-like"/>
    <property type="match status" value="1"/>
</dbReference>
<evidence type="ECO:0000256" key="5">
    <source>
        <dbReference type="ARBA" id="ARBA00012807"/>
    </source>
</evidence>
<comment type="similarity">
    <text evidence="3 15 17">Belongs to the RNA methyltransferase TrmD family.</text>
</comment>